<protein>
    <recommendedName>
        <fullName evidence="4">Tetratricopeptide repeat protein</fullName>
    </recommendedName>
</protein>
<evidence type="ECO:0000313" key="2">
    <source>
        <dbReference type="EMBL" id="MBB5186700.1"/>
    </source>
</evidence>
<evidence type="ECO:0000256" key="1">
    <source>
        <dbReference type="SAM" id="Coils"/>
    </source>
</evidence>
<dbReference type="AlphaFoldDB" id="A0A840R2L4"/>
<proteinExistence type="predicted"/>
<dbReference type="EMBL" id="JACHHW010000002">
    <property type="protein sequence ID" value="MBB5186700.1"/>
    <property type="molecule type" value="Genomic_DNA"/>
</dbReference>
<keyword evidence="1" id="KW-0175">Coiled coil</keyword>
<gene>
    <name evidence="2" type="ORF">HNQ57_000961</name>
</gene>
<evidence type="ECO:0008006" key="4">
    <source>
        <dbReference type="Google" id="ProtNLM"/>
    </source>
</evidence>
<feature type="coiled-coil region" evidence="1">
    <location>
        <begin position="176"/>
        <end position="203"/>
    </location>
</feature>
<reference evidence="2 3" key="1">
    <citation type="submission" date="2020-08" db="EMBL/GenBank/DDBJ databases">
        <title>Genomic Encyclopedia of Type Strains, Phase IV (KMG-IV): sequencing the most valuable type-strain genomes for metagenomic binning, comparative biology and taxonomic classification.</title>
        <authorList>
            <person name="Goeker M."/>
        </authorList>
    </citation>
    <scope>NUCLEOTIDE SEQUENCE [LARGE SCALE GENOMIC DNA]</scope>
    <source>
        <strain evidence="2 3">DSM 25701</strain>
    </source>
</reference>
<dbReference type="Proteomes" id="UP000536640">
    <property type="component" value="Unassembled WGS sequence"/>
</dbReference>
<keyword evidence="3" id="KW-1185">Reference proteome</keyword>
<name>A0A840R2L4_9GAMM</name>
<comment type="caution">
    <text evidence="2">The sequence shown here is derived from an EMBL/GenBank/DDBJ whole genome shotgun (WGS) entry which is preliminary data.</text>
</comment>
<organism evidence="2 3">
    <name type="scientific">Zhongshania antarctica</name>
    <dbReference type="NCBI Taxonomy" id="641702"/>
    <lineage>
        <taxon>Bacteria</taxon>
        <taxon>Pseudomonadati</taxon>
        <taxon>Pseudomonadota</taxon>
        <taxon>Gammaproteobacteria</taxon>
        <taxon>Cellvibrionales</taxon>
        <taxon>Spongiibacteraceae</taxon>
        <taxon>Zhongshania</taxon>
    </lineage>
</organism>
<dbReference type="RefSeq" id="WP_184461462.1">
    <property type="nucleotide sequence ID" value="NZ_JACHHW010000002.1"/>
</dbReference>
<sequence>MIDQVKRLNRPWPLLAHACCLLLLSLFLGGCVNYQNSDFVQNIDQRYQAGQYLAAAEAIEQQLGLMDIKTRELQPVVARSGEVLLHLEVAENWRLAGNPRRAIAHYDALENLFKDKDVQGGARKLGENIGAVLVNDAVRSYEPPPAERILSNFYKALAFWSLGERDNARVEFNRANERVRIAVERYQEMIVEAQQESAEAKRNLRSPGVQNALRQNFPNMDQWQVYDSFVNPAVAYMNAMFLASGSGSDIGQAETLLERVNGMVGGHPIIAEDLLNLRQRGRLSTGAAQRWVVYESGLSPVYSEKRFSIPWFTMNAFIQVTVALPELVNRSSRSSVNSIALGAQAVEFQSFARMDRVMQTEFQKRWSATVTRAIVSAASKAVLQDRMAKELGPLGNIAGMVYANASASADTRGWHAMPEQWSLAKMPAKQAVDLRIPYGSGLATTMSLPADKDVLIYIKQPSPNAAPYVELFYL</sequence>
<dbReference type="PROSITE" id="PS51257">
    <property type="entry name" value="PROKAR_LIPOPROTEIN"/>
    <property type="match status" value="1"/>
</dbReference>
<evidence type="ECO:0000313" key="3">
    <source>
        <dbReference type="Proteomes" id="UP000536640"/>
    </source>
</evidence>
<accession>A0A840R2L4</accession>